<evidence type="ECO:0000313" key="6">
    <source>
        <dbReference type="Proteomes" id="UP000007015"/>
    </source>
</evidence>
<sequence>MSSGLDMSLDDLIKQSKTKPKGGAPSSSGPTRRAAPPAARAAPYPPAGPKAAGGASPYGVYSEHVAAMAGVVPRPRPPPAAAARSLETGTKLHISNLDPGVTVDDVQELFSEIGELKRYSVNYDKDGKSQGTAEVVFARKVDALEAIKRYDGVILDGNPMKIDLIGNNSETSPMPPTAPLLYNPPFPNYPNRLIVTMSGTSTCLVRAFTIHAATEISQISRSSGSSAAPPAISPPRSPPPLRPTARSALFHSTPPRLARSAPSAPSPPAIERRGRKVELDGVALVAALTRLQQQLDSSRFNVSAASLPHRRSCPQPCRRFDLLYGRTDRGGARERV</sequence>
<evidence type="ECO:0000259" key="4">
    <source>
        <dbReference type="PROSITE" id="PS50102"/>
    </source>
</evidence>
<reference evidence="5 6" key="1">
    <citation type="journal article" date="2005" name="PLoS Biol.">
        <title>The genomes of Oryza sativa: a history of duplications.</title>
        <authorList>
            <person name="Yu J."/>
            <person name="Wang J."/>
            <person name="Lin W."/>
            <person name="Li S."/>
            <person name="Li H."/>
            <person name="Zhou J."/>
            <person name="Ni P."/>
            <person name="Dong W."/>
            <person name="Hu S."/>
            <person name="Zeng C."/>
            <person name="Zhang J."/>
            <person name="Zhang Y."/>
            <person name="Li R."/>
            <person name="Xu Z."/>
            <person name="Li S."/>
            <person name="Li X."/>
            <person name="Zheng H."/>
            <person name="Cong L."/>
            <person name="Lin L."/>
            <person name="Yin J."/>
            <person name="Geng J."/>
            <person name="Li G."/>
            <person name="Shi J."/>
            <person name="Liu J."/>
            <person name="Lv H."/>
            <person name="Li J."/>
            <person name="Wang J."/>
            <person name="Deng Y."/>
            <person name="Ran L."/>
            <person name="Shi X."/>
            <person name="Wang X."/>
            <person name="Wu Q."/>
            <person name="Li C."/>
            <person name="Ren X."/>
            <person name="Wang J."/>
            <person name="Wang X."/>
            <person name="Li D."/>
            <person name="Liu D."/>
            <person name="Zhang X."/>
            <person name="Ji Z."/>
            <person name="Zhao W."/>
            <person name="Sun Y."/>
            <person name="Zhang Z."/>
            <person name="Bao J."/>
            <person name="Han Y."/>
            <person name="Dong L."/>
            <person name="Ji J."/>
            <person name="Chen P."/>
            <person name="Wu S."/>
            <person name="Liu J."/>
            <person name="Xiao Y."/>
            <person name="Bu D."/>
            <person name="Tan J."/>
            <person name="Yang L."/>
            <person name="Ye C."/>
            <person name="Zhang J."/>
            <person name="Xu J."/>
            <person name="Zhou Y."/>
            <person name="Yu Y."/>
            <person name="Zhang B."/>
            <person name="Zhuang S."/>
            <person name="Wei H."/>
            <person name="Liu B."/>
            <person name="Lei M."/>
            <person name="Yu H."/>
            <person name="Li Y."/>
            <person name="Xu H."/>
            <person name="Wei S."/>
            <person name="He X."/>
            <person name="Fang L."/>
            <person name="Zhang Z."/>
            <person name="Zhang Y."/>
            <person name="Huang X."/>
            <person name="Su Z."/>
            <person name="Tong W."/>
            <person name="Li J."/>
            <person name="Tong Z."/>
            <person name="Li S."/>
            <person name="Ye J."/>
            <person name="Wang L."/>
            <person name="Fang L."/>
            <person name="Lei T."/>
            <person name="Chen C."/>
            <person name="Chen H."/>
            <person name="Xu Z."/>
            <person name="Li H."/>
            <person name="Huang H."/>
            <person name="Zhang F."/>
            <person name="Xu H."/>
            <person name="Li N."/>
            <person name="Zhao C."/>
            <person name="Li S."/>
            <person name="Dong L."/>
            <person name="Huang Y."/>
            <person name="Li L."/>
            <person name="Xi Y."/>
            <person name="Qi Q."/>
            <person name="Li W."/>
            <person name="Zhang B."/>
            <person name="Hu W."/>
            <person name="Zhang Y."/>
            <person name="Tian X."/>
            <person name="Jiao Y."/>
            <person name="Liang X."/>
            <person name="Jin J."/>
            <person name="Gao L."/>
            <person name="Zheng W."/>
            <person name="Hao B."/>
            <person name="Liu S."/>
            <person name="Wang W."/>
            <person name="Yuan L."/>
            <person name="Cao M."/>
            <person name="McDermott J."/>
            <person name="Samudrala R."/>
            <person name="Wang J."/>
            <person name="Wong G.K."/>
            <person name="Yang H."/>
        </authorList>
    </citation>
    <scope>NUCLEOTIDE SEQUENCE [LARGE SCALE GENOMIC DNA]</scope>
    <source>
        <strain evidence="6">cv. 93-11</strain>
    </source>
</reference>
<feature type="region of interest" description="Disordered" evidence="3">
    <location>
        <begin position="1"/>
        <end position="56"/>
    </location>
</feature>
<dbReference type="HOGENOM" id="CLU_827388_0_0_1"/>
<dbReference type="PANTHER" id="PTHR19965">
    <property type="entry name" value="RNA AND EXPORT FACTOR BINDING PROTEIN"/>
    <property type="match status" value="1"/>
</dbReference>
<dbReference type="InterPro" id="IPR035979">
    <property type="entry name" value="RBD_domain_sf"/>
</dbReference>
<dbReference type="GO" id="GO:0005634">
    <property type="term" value="C:nucleus"/>
    <property type="evidence" value="ECO:0007669"/>
    <property type="project" value="TreeGrafter"/>
</dbReference>
<dbReference type="AlphaFoldDB" id="B8B8J4"/>
<evidence type="ECO:0000313" key="5">
    <source>
        <dbReference type="EMBL" id="EEC81769.1"/>
    </source>
</evidence>
<dbReference type="InterPro" id="IPR051229">
    <property type="entry name" value="ALYREF_mRNA_export"/>
</dbReference>
<dbReference type="GO" id="GO:0003729">
    <property type="term" value="F:mRNA binding"/>
    <property type="evidence" value="ECO:0007669"/>
    <property type="project" value="TreeGrafter"/>
</dbReference>
<dbReference type="GO" id="GO:0006406">
    <property type="term" value="P:mRNA export from nucleus"/>
    <property type="evidence" value="ECO:0007669"/>
    <property type="project" value="TreeGrafter"/>
</dbReference>
<feature type="compositionally biased region" description="Low complexity" evidence="3">
    <location>
        <begin position="243"/>
        <end position="263"/>
    </location>
</feature>
<feature type="domain" description="RRM" evidence="4">
    <location>
        <begin position="90"/>
        <end position="167"/>
    </location>
</feature>
<evidence type="ECO:0000256" key="3">
    <source>
        <dbReference type="SAM" id="MobiDB-lite"/>
    </source>
</evidence>
<dbReference type="PANTHER" id="PTHR19965:SF26">
    <property type="entry name" value="OS07G0237100 PROTEIN"/>
    <property type="match status" value="1"/>
</dbReference>
<dbReference type="Gramene" id="BGIOSGA024561-TA">
    <property type="protein sequence ID" value="BGIOSGA024561-PA"/>
    <property type="gene ID" value="BGIOSGA024561"/>
</dbReference>
<gene>
    <name evidence="5" type="ORF">OsI_25456</name>
</gene>
<feature type="region of interest" description="Disordered" evidence="3">
    <location>
        <begin position="219"/>
        <end position="274"/>
    </location>
</feature>
<dbReference type="Pfam" id="PF00076">
    <property type="entry name" value="RRM_1"/>
    <property type="match status" value="1"/>
</dbReference>
<feature type="compositionally biased region" description="Pro residues" evidence="3">
    <location>
        <begin position="231"/>
        <end position="242"/>
    </location>
</feature>
<protein>
    <recommendedName>
        <fullName evidence="4">RRM domain-containing protein</fullName>
    </recommendedName>
</protein>
<feature type="compositionally biased region" description="Low complexity" evidence="3">
    <location>
        <begin position="220"/>
        <end position="230"/>
    </location>
</feature>
<keyword evidence="1 2" id="KW-0694">RNA-binding</keyword>
<dbReference type="InterPro" id="IPR012677">
    <property type="entry name" value="Nucleotide-bd_a/b_plait_sf"/>
</dbReference>
<evidence type="ECO:0000256" key="1">
    <source>
        <dbReference type="ARBA" id="ARBA00022884"/>
    </source>
</evidence>
<feature type="compositionally biased region" description="Low complexity" evidence="3">
    <location>
        <begin position="24"/>
        <end position="42"/>
    </location>
</feature>
<dbReference type="CDD" id="cd12680">
    <property type="entry name" value="RRM_THOC4"/>
    <property type="match status" value="1"/>
</dbReference>
<keyword evidence="6" id="KW-1185">Reference proteome</keyword>
<evidence type="ECO:0000256" key="2">
    <source>
        <dbReference type="PROSITE-ProRule" id="PRU00176"/>
    </source>
</evidence>
<dbReference type="Gene3D" id="3.30.70.330">
    <property type="match status" value="1"/>
</dbReference>
<dbReference type="InterPro" id="IPR000504">
    <property type="entry name" value="RRM_dom"/>
</dbReference>
<dbReference type="Proteomes" id="UP000007015">
    <property type="component" value="Chromosome 7"/>
</dbReference>
<accession>B8B8J4</accession>
<organism evidence="5 6">
    <name type="scientific">Oryza sativa subsp. indica</name>
    <name type="common">Rice</name>
    <dbReference type="NCBI Taxonomy" id="39946"/>
    <lineage>
        <taxon>Eukaryota</taxon>
        <taxon>Viridiplantae</taxon>
        <taxon>Streptophyta</taxon>
        <taxon>Embryophyta</taxon>
        <taxon>Tracheophyta</taxon>
        <taxon>Spermatophyta</taxon>
        <taxon>Magnoliopsida</taxon>
        <taxon>Liliopsida</taxon>
        <taxon>Poales</taxon>
        <taxon>Poaceae</taxon>
        <taxon>BOP clade</taxon>
        <taxon>Oryzoideae</taxon>
        <taxon>Oryzeae</taxon>
        <taxon>Oryzinae</taxon>
        <taxon>Oryza</taxon>
        <taxon>Oryza sativa</taxon>
    </lineage>
</organism>
<dbReference type="PROSITE" id="PS50102">
    <property type="entry name" value="RRM"/>
    <property type="match status" value="1"/>
</dbReference>
<name>B8B8J4_ORYSI</name>
<proteinExistence type="predicted"/>
<dbReference type="STRING" id="39946.B8B8J4"/>
<dbReference type="SMART" id="SM00360">
    <property type="entry name" value="RRM"/>
    <property type="match status" value="1"/>
</dbReference>
<dbReference type="EMBL" id="CM000132">
    <property type="protein sequence ID" value="EEC81769.1"/>
    <property type="molecule type" value="Genomic_DNA"/>
</dbReference>
<dbReference type="SUPFAM" id="SSF54928">
    <property type="entry name" value="RNA-binding domain, RBD"/>
    <property type="match status" value="1"/>
</dbReference>